<dbReference type="InterPro" id="IPR003607">
    <property type="entry name" value="HD/PDEase_dom"/>
</dbReference>
<gene>
    <name evidence="3" type="ORF">KJ970_12465</name>
</gene>
<evidence type="ECO:0000313" key="4">
    <source>
        <dbReference type="Proteomes" id="UP000777784"/>
    </source>
</evidence>
<dbReference type="PANTHER" id="PTHR43155">
    <property type="entry name" value="CYCLIC DI-GMP PHOSPHODIESTERASE PA4108-RELATED"/>
    <property type="match status" value="1"/>
</dbReference>
<evidence type="ECO:0000256" key="1">
    <source>
        <dbReference type="SAM" id="MobiDB-lite"/>
    </source>
</evidence>
<dbReference type="InterPro" id="IPR037522">
    <property type="entry name" value="HD_GYP_dom"/>
</dbReference>
<reference evidence="3" key="1">
    <citation type="submission" date="2021-05" db="EMBL/GenBank/DDBJ databases">
        <title>Energy efficiency and biological interactions define the core microbiome of deep oligotrophic groundwater.</title>
        <authorList>
            <person name="Mehrshad M."/>
            <person name="Lopez-Fernandez M."/>
            <person name="Bell E."/>
            <person name="Bernier-Latmani R."/>
            <person name="Bertilsson S."/>
            <person name="Dopson M."/>
        </authorList>
    </citation>
    <scope>NUCLEOTIDE SEQUENCE</scope>
    <source>
        <strain evidence="3">Modern_marine.mb.64</strain>
    </source>
</reference>
<name>A0A948RWE6_UNCEI</name>
<feature type="region of interest" description="Disordered" evidence="1">
    <location>
        <begin position="1"/>
        <end position="25"/>
    </location>
</feature>
<dbReference type="PANTHER" id="PTHR43155:SF2">
    <property type="entry name" value="CYCLIC DI-GMP PHOSPHODIESTERASE PA4108"/>
    <property type="match status" value="1"/>
</dbReference>
<dbReference type="PROSITE" id="PS51832">
    <property type="entry name" value="HD_GYP"/>
    <property type="match status" value="1"/>
</dbReference>
<organism evidence="3 4">
    <name type="scientific">Eiseniibacteriota bacterium</name>
    <dbReference type="NCBI Taxonomy" id="2212470"/>
    <lineage>
        <taxon>Bacteria</taxon>
        <taxon>Candidatus Eiseniibacteriota</taxon>
    </lineage>
</organism>
<dbReference type="EMBL" id="JAHJDP010000074">
    <property type="protein sequence ID" value="MBU2691731.1"/>
    <property type="molecule type" value="Genomic_DNA"/>
</dbReference>
<proteinExistence type="predicted"/>
<dbReference type="AlphaFoldDB" id="A0A948RWE6"/>
<dbReference type="SUPFAM" id="SSF109604">
    <property type="entry name" value="HD-domain/PDEase-like"/>
    <property type="match status" value="1"/>
</dbReference>
<dbReference type="Gene3D" id="1.10.3210.10">
    <property type="entry name" value="Hypothetical protein af1432"/>
    <property type="match status" value="1"/>
</dbReference>
<comment type="caution">
    <text evidence="3">The sequence shown here is derived from an EMBL/GenBank/DDBJ whole genome shotgun (WGS) entry which is preliminary data.</text>
</comment>
<evidence type="ECO:0000313" key="3">
    <source>
        <dbReference type="EMBL" id="MBU2691731.1"/>
    </source>
</evidence>
<feature type="compositionally biased region" description="Polar residues" evidence="1">
    <location>
        <begin position="13"/>
        <end position="22"/>
    </location>
</feature>
<protein>
    <submittedName>
        <fullName evidence="3">HD domain-containing protein</fullName>
    </submittedName>
</protein>
<evidence type="ECO:0000259" key="2">
    <source>
        <dbReference type="PROSITE" id="PS51832"/>
    </source>
</evidence>
<dbReference type="SMART" id="SM00471">
    <property type="entry name" value="HDc"/>
    <property type="match status" value="1"/>
</dbReference>
<accession>A0A948RWE6</accession>
<dbReference type="CDD" id="cd00077">
    <property type="entry name" value="HDc"/>
    <property type="match status" value="1"/>
</dbReference>
<dbReference type="Proteomes" id="UP000777784">
    <property type="component" value="Unassembled WGS sequence"/>
</dbReference>
<sequence length="377" mass="43318">MPEQQRNDISGKVPNNTDFNNHSADDNPLKKLAIDKDKDYIAIPIDSLRIDTVTEFDIYLQNQQSGKYVLYRRGDLPFNEEHRTKLNQSRVKAIHIDAADRFRYLRYLENNLGEIIDDDRLSNLERSKIVYDCATHLAQEIFEKPWIKKSLKRAHGIVNNTVTHLLKNPAHLTSLINLMSADYRVYSHSVNVCVYGIALGQSVGLDTWELRELGAGLLMHDLGKSEIDPNILRKGDRLTEEEWKILQTHPRLGVDILKRFPDPKPSTIDIIHQHHENCAGTGYPHGLKAERIHPYAKITSLVDTFDNLTTNKSYRKALNSFAAIRLMQDQMQHYFSPDLLKTLVVRLSEEGSKNFVIDPSSDHLRKSLKLPARRRIA</sequence>
<dbReference type="Pfam" id="PF13487">
    <property type="entry name" value="HD_5"/>
    <property type="match status" value="1"/>
</dbReference>
<feature type="domain" description="HD-GYP" evidence="2">
    <location>
        <begin position="163"/>
        <end position="359"/>
    </location>
</feature>